<dbReference type="InterPro" id="IPR036890">
    <property type="entry name" value="HATPase_C_sf"/>
</dbReference>
<organism evidence="3 4">
    <name type="scientific">Herbidospora solisilvae</name>
    <dbReference type="NCBI Taxonomy" id="2696284"/>
    <lineage>
        <taxon>Bacteria</taxon>
        <taxon>Bacillati</taxon>
        <taxon>Actinomycetota</taxon>
        <taxon>Actinomycetes</taxon>
        <taxon>Streptosporangiales</taxon>
        <taxon>Streptosporangiaceae</taxon>
        <taxon>Herbidospora</taxon>
    </lineage>
</organism>
<dbReference type="InterPro" id="IPR003594">
    <property type="entry name" value="HATPase_dom"/>
</dbReference>
<evidence type="ECO:0000313" key="3">
    <source>
        <dbReference type="EMBL" id="NAS21578.1"/>
    </source>
</evidence>
<dbReference type="PANTHER" id="PTHR35526">
    <property type="entry name" value="ANTI-SIGMA-F FACTOR RSBW-RELATED"/>
    <property type="match status" value="1"/>
</dbReference>
<protein>
    <submittedName>
        <fullName evidence="3">ATP-binding protein</fullName>
    </submittedName>
</protein>
<keyword evidence="1" id="KW-0418">Kinase</keyword>
<accession>A0A7C9NFE0</accession>
<keyword evidence="4" id="KW-1185">Reference proteome</keyword>
<dbReference type="CDD" id="cd16936">
    <property type="entry name" value="HATPase_RsbW-like"/>
    <property type="match status" value="1"/>
</dbReference>
<dbReference type="Gene3D" id="3.30.565.10">
    <property type="entry name" value="Histidine kinase-like ATPase, C-terminal domain"/>
    <property type="match status" value="1"/>
</dbReference>
<evidence type="ECO:0000259" key="2">
    <source>
        <dbReference type="Pfam" id="PF13581"/>
    </source>
</evidence>
<dbReference type="AlphaFoldDB" id="A0A7C9NFE0"/>
<dbReference type="Proteomes" id="UP000479526">
    <property type="component" value="Unassembled WGS sequence"/>
</dbReference>
<comment type="caution">
    <text evidence="3">The sequence shown here is derived from an EMBL/GenBank/DDBJ whole genome shotgun (WGS) entry which is preliminary data.</text>
</comment>
<keyword evidence="1" id="KW-0723">Serine/threonine-protein kinase</keyword>
<proteinExistence type="predicted"/>
<dbReference type="SUPFAM" id="SSF55874">
    <property type="entry name" value="ATPase domain of HSP90 chaperone/DNA topoisomerase II/histidine kinase"/>
    <property type="match status" value="1"/>
</dbReference>
<reference evidence="3 4" key="1">
    <citation type="submission" date="2020-01" db="EMBL/GenBank/DDBJ databases">
        <title>Herbidospora sp. NEAU-GS84 nov., a novel actinomycete isolated from soil.</title>
        <authorList>
            <person name="Han L."/>
        </authorList>
    </citation>
    <scope>NUCLEOTIDE SEQUENCE [LARGE SCALE GENOMIC DNA]</scope>
    <source>
        <strain evidence="3 4">NEAU-GS84</strain>
    </source>
</reference>
<dbReference type="Pfam" id="PF13581">
    <property type="entry name" value="HATPase_c_2"/>
    <property type="match status" value="1"/>
</dbReference>
<dbReference type="EMBL" id="WXEW01000002">
    <property type="protein sequence ID" value="NAS21578.1"/>
    <property type="molecule type" value="Genomic_DNA"/>
</dbReference>
<gene>
    <name evidence="3" type="ORF">GT755_07750</name>
</gene>
<dbReference type="PANTHER" id="PTHR35526:SF3">
    <property type="entry name" value="ANTI-SIGMA-F FACTOR RSBW"/>
    <property type="match status" value="1"/>
</dbReference>
<name>A0A7C9NFE0_9ACTN</name>
<dbReference type="RefSeq" id="WP_161479015.1">
    <property type="nucleotide sequence ID" value="NZ_WXEW01000002.1"/>
</dbReference>
<dbReference type="GO" id="GO:0005524">
    <property type="term" value="F:ATP binding"/>
    <property type="evidence" value="ECO:0007669"/>
    <property type="project" value="UniProtKB-KW"/>
</dbReference>
<evidence type="ECO:0000256" key="1">
    <source>
        <dbReference type="ARBA" id="ARBA00022527"/>
    </source>
</evidence>
<keyword evidence="1" id="KW-0808">Transferase</keyword>
<dbReference type="InterPro" id="IPR050267">
    <property type="entry name" value="Anti-sigma-factor_SerPK"/>
</dbReference>
<sequence length="136" mass="15048">MNAHPFEWRRTFPGITRQVSEARRFVAEHLPPRAEIETAQLIVSELATNAIRHTGSGEPGGRFMVTVRLEASRVWLGVLDEGGAGRPEVRKPDDRQECGRGLDLVDHLAQTWGVHGDERSRTVWATVAMGSPLPCA</sequence>
<feature type="domain" description="Histidine kinase/HSP90-like ATPase" evidence="2">
    <location>
        <begin position="16"/>
        <end position="126"/>
    </location>
</feature>
<keyword evidence="3" id="KW-0067">ATP-binding</keyword>
<keyword evidence="3" id="KW-0547">Nucleotide-binding</keyword>
<dbReference type="GO" id="GO:0004674">
    <property type="term" value="F:protein serine/threonine kinase activity"/>
    <property type="evidence" value="ECO:0007669"/>
    <property type="project" value="UniProtKB-KW"/>
</dbReference>
<evidence type="ECO:0000313" key="4">
    <source>
        <dbReference type="Proteomes" id="UP000479526"/>
    </source>
</evidence>